<keyword evidence="1" id="KW-0812">Transmembrane</keyword>
<reference evidence="2 3" key="1">
    <citation type="submission" date="2012-02" db="EMBL/GenBank/DDBJ databases">
        <title>Whole genome shotgun sequence of Mobilicoccus pelagius NBRC 104925.</title>
        <authorList>
            <person name="Yoshida Y."/>
            <person name="Hosoyama A."/>
            <person name="Tsuchikane K."/>
            <person name="Katsumata H."/>
            <person name="Yamazaki S."/>
            <person name="Fujita N."/>
        </authorList>
    </citation>
    <scope>NUCLEOTIDE SEQUENCE [LARGE SCALE GENOMIC DNA]</scope>
    <source>
        <strain evidence="2 3">NBRC 104925</strain>
    </source>
</reference>
<evidence type="ECO:0008006" key="4">
    <source>
        <dbReference type="Google" id="ProtNLM"/>
    </source>
</evidence>
<dbReference type="OrthoDB" id="3177419at2"/>
<keyword evidence="1" id="KW-1133">Transmembrane helix</keyword>
<dbReference type="AlphaFoldDB" id="H5URJ5"/>
<dbReference type="Proteomes" id="UP000004367">
    <property type="component" value="Unassembled WGS sequence"/>
</dbReference>
<evidence type="ECO:0000256" key="1">
    <source>
        <dbReference type="SAM" id="Phobius"/>
    </source>
</evidence>
<dbReference type="STRING" id="1089455.MOPEL_071_00690"/>
<accession>H5URJ5</accession>
<name>H5URJ5_9MICO</name>
<feature type="transmembrane region" description="Helical" evidence="1">
    <location>
        <begin position="12"/>
        <end position="35"/>
    </location>
</feature>
<feature type="transmembrane region" description="Helical" evidence="1">
    <location>
        <begin position="55"/>
        <end position="76"/>
    </location>
</feature>
<evidence type="ECO:0000313" key="2">
    <source>
        <dbReference type="EMBL" id="GAB48353.1"/>
    </source>
</evidence>
<comment type="caution">
    <text evidence="2">The sequence shown here is derived from an EMBL/GenBank/DDBJ whole genome shotgun (WGS) entry which is preliminary data.</text>
</comment>
<keyword evidence="3" id="KW-1185">Reference proteome</keyword>
<dbReference type="RefSeq" id="WP_009482251.1">
    <property type="nucleotide sequence ID" value="NZ_BAFE01000051.1"/>
</dbReference>
<dbReference type="eggNOG" id="ENOG5032YX4">
    <property type="taxonomic scope" value="Bacteria"/>
</dbReference>
<protein>
    <recommendedName>
        <fullName evidence="4">Transmembrane protein</fullName>
    </recommendedName>
</protein>
<keyword evidence="1" id="KW-0472">Membrane</keyword>
<evidence type="ECO:0000313" key="3">
    <source>
        <dbReference type="Proteomes" id="UP000004367"/>
    </source>
</evidence>
<sequence>MLSHFVDAVWQVALVSVLVGAGLPALFALGIKSMAYGVGGDAEISHESGHPVGKVVGYLIFALVLAFILTGIAIIVSSGLGMKVSFENIYPTFVPKGH</sequence>
<proteinExistence type="predicted"/>
<organism evidence="2 3">
    <name type="scientific">Mobilicoccus pelagius NBRC 104925</name>
    <dbReference type="NCBI Taxonomy" id="1089455"/>
    <lineage>
        <taxon>Bacteria</taxon>
        <taxon>Bacillati</taxon>
        <taxon>Actinomycetota</taxon>
        <taxon>Actinomycetes</taxon>
        <taxon>Micrococcales</taxon>
        <taxon>Dermatophilaceae</taxon>
        <taxon>Mobilicoccus</taxon>
    </lineage>
</organism>
<gene>
    <name evidence="2" type="ORF">MOPEL_071_00690</name>
</gene>
<dbReference type="EMBL" id="BAFE01000051">
    <property type="protein sequence ID" value="GAB48353.1"/>
    <property type="molecule type" value="Genomic_DNA"/>
</dbReference>